<dbReference type="PANTHER" id="PTHR35505:SF1">
    <property type="entry name" value="SNF2 DOMAIN PROTEIN"/>
    <property type="match status" value="1"/>
</dbReference>
<reference evidence="2" key="2">
    <citation type="submission" date="2023-04" db="EMBL/GenBank/DDBJ databases">
        <authorList>
            <person name="Bruccoleri R.E."/>
            <person name="Oakeley E.J."/>
            <person name="Faust A.-M."/>
            <person name="Dessus-Babus S."/>
            <person name="Altorfer M."/>
            <person name="Burckhardt D."/>
            <person name="Oertli M."/>
            <person name="Naumann U."/>
            <person name="Petersen F."/>
            <person name="Wong J."/>
        </authorList>
    </citation>
    <scope>NUCLEOTIDE SEQUENCE</scope>
    <source>
        <strain evidence="2">GSM-AAB239-AS_SAM_17_03QT</strain>
        <tissue evidence="2">Leaf</tissue>
    </source>
</reference>
<feature type="compositionally biased region" description="Acidic residues" evidence="1">
    <location>
        <begin position="537"/>
        <end position="547"/>
    </location>
</feature>
<feature type="region of interest" description="Disordered" evidence="1">
    <location>
        <begin position="519"/>
        <end position="547"/>
    </location>
</feature>
<sequence length="547" mass="60506">MDSVLIESPMEARTPNFNHFLHPNYDTMLKESIDQFLGSVHSEAPDLSAFRSIFSRLLQSSADPPLEIIWFYSAVNYHDSVLSSSSSSKKDLLDRVAAVKNLLQLFTACSSSCGGVKSIALLAPAVSDLFSCLLEAEKSSGKAAKKVKREIEGLVEGILSYISICSGKDCENEEFGTGLLPCFLDLVRVWTVGRADGRSGLRELFPLVSEETRARFTEEGCGVGYLAGVVIVEAFLLRLCLKVRASGASRTDLQRECMIWAVSSVTVFRNRVFFGILLRLLLDSELPIASLLDSKDENLVKDILYDVVILVEYSFLYPGMEMDQSYDVMRSLAIRRLIVTHDAIRIARAKGDHGKAISYMNAFSASRLPSEIIKWVTNQIGAEKVKRPSANTPQVLLRWLVDLEDQGLVLFKDSLSKLSSKLMFEDNEESKEASGISMLNLKSKQAEDLFFFDNKGEVAGGAEDEEMQSTDAAFLAAAQTMKSPTSNGRRKRKETRAEVETQIKFVKYKVHSSGVKDLFSPSVGDGMGSGSEVDNPLSDDEMEEMEC</sequence>
<reference evidence="2" key="1">
    <citation type="journal article" date="2023" name="GigaByte">
        <title>Genome assembly of the bearded iris, Iris pallida Lam.</title>
        <authorList>
            <person name="Bruccoleri R.E."/>
            <person name="Oakeley E.J."/>
            <person name="Faust A.M.E."/>
            <person name="Altorfer M."/>
            <person name="Dessus-Babus S."/>
            <person name="Burckhardt D."/>
            <person name="Oertli M."/>
            <person name="Naumann U."/>
            <person name="Petersen F."/>
            <person name="Wong J."/>
        </authorList>
    </citation>
    <scope>NUCLEOTIDE SEQUENCE</scope>
    <source>
        <strain evidence="2">GSM-AAB239-AS_SAM_17_03QT</strain>
    </source>
</reference>
<evidence type="ECO:0000313" key="2">
    <source>
        <dbReference type="EMBL" id="KAJ6803039.1"/>
    </source>
</evidence>
<accession>A0AAX6EGJ1</accession>
<organism evidence="2 3">
    <name type="scientific">Iris pallida</name>
    <name type="common">Sweet iris</name>
    <dbReference type="NCBI Taxonomy" id="29817"/>
    <lineage>
        <taxon>Eukaryota</taxon>
        <taxon>Viridiplantae</taxon>
        <taxon>Streptophyta</taxon>
        <taxon>Embryophyta</taxon>
        <taxon>Tracheophyta</taxon>
        <taxon>Spermatophyta</taxon>
        <taxon>Magnoliopsida</taxon>
        <taxon>Liliopsida</taxon>
        <taxon>Asparagales</taxon>
        <taxon>Iridaceae</taxon>
        <taxon>Iridoideae</taxon>
        <taxon>Irideae</taxon>
        <taxon>Iris</taxon>
    </lineage>
</organism>
<name>A0AAX6EGJ1_IRIPA</name>
<keyword evidence="3" id="KW-1185">Reference proteome</keyword>
<dbReference type="PANTHER" id="PTHR35505">
    <property type="entry name" value="OS01G0600300 PROTEIN"/>
    <property type="match status" value="1"/>
</dbReference>
<protein>
    <submittedName>
        <fullName evidence="2">Uncharacterized protein</fullName>
    </submittedName>
</protein>
<dbReference type="AlphaFoldDB" id="A0AAX6EGJ1"/>
<evidence type="ECO:0000313" key="3">
    <source>
        <dbReference type="Proteomes" id="UP001140949"/>
    </source>
</evidence>
<dbReference type="EMBL" id="JANAVB010036618">
    <property type="protein sequence ID" value="KAJ6803039.1"/>
    <property type="molecule type" value="Genomic_DNA"/>
</dbReference>
<evidence type="ECO:0000256" key="1">
    <source>
        <dbReference type="SAM" id="MobiDB-lite"/>
    </source>
</evidence>
<dbReference type="Proteomes" id="UP001140949">
    <property type="component" value="Unassembled WGS sequence"/>
</dbReference>
<gene>
    <name evidence="2" type="ORF">M6B38_108685</name>
</gene>
<comment type="caution">
    <text evidence="2">The sequence shown here is derived from an EMBL/GenBank/DDBJ whole genome shotgun (WGS) entry which is preliminary data.</text>
</comment>
<proteinExistence type="predicted"/>